<evidence type="ECO:0000313" key="1">
    <source>
        <dbReference type="EMBL" id="SDT94917.1"/>
    </source>
</evidence>
<dbReference type="AlphaFoldDB" id="A0A1H2EIH1"/>
<organism evidence="1 2">
    <name type="scientific">Nitrosomonas ureae</name>
    <dbReference type="NCBI Taxonomy" id="44577"/>
    <lineage>
        <taxon>Bacteria</taxon>
        <taxon>Pseudomonadati</taxon>
        <taxon>Pseudomonadota</taxon>
        <taxon>Betaproteobacteria</taxon>
        <taxon>Nitrosomonadales</taxon>
        <taxon>Nitrosomonadaceae</taxon>
        <taxon>Nitrosomonas</taxon>
    </lineage>
</organism>
<proteinExistence type="predicted"/>
<protein>
    <submittedName>
        <fullName evidence="1">Cytochrome oxidase Cu insertion factor, SCO1/SenC/PrrC family</fullName>
    </submittedName>
</protein>
<reference evidence="2" key="1">
    <citation type="submission" date="2016-10" db="EMBL/GenBank/DDBJ databases">
        <authorList>
            <person name="Varghese N."/>
            <person name="Submissions S."/>
        </authorList>
    </citation>
    <scope>NUCLEOTIDE SEQUENCE [LARGE SCALE GENOMIC DNA]</scope>
    <source>
        <strain evidence="2">Nm10</strain>
    </source>
</reference>
<accession>A0A1H2EIH1</accession>
<dbReference type="Proteomes" id="UP000182882">
    <property type="component" value="Unassembled WGS sequence"/>
</dbReference>
<sequence>MSNVQIQKSNRRKFLLLLVLMCAPVVISYALYFTDYRPESTHYGDLIPIIKVTGTGTNQSDNTILRMKDLHGKWVLVTVDSGHCDEVCKEKLYFMRQVRLVQGKQSHRIERLWLINDDVQPNDELKEQYEGTYFVSAKDSEILGYIETQETQTKHIYLIDPMGNLMMRFPEKIDGTKMGHDLKRLLHVSQIEH</sequence>
<dbReference type="KEGG" id="nur:ATY38_03190"/>
<dbReference type="EMBL" id="FNLN01000013">
    <property type="protein sequence ID" value="SDT94917.1"/>
    <property type="molecule type" value="Genomic_DNA"/>
</dbReference>
<gene>
    <name evidence="1" type="ORF">SAMN05216406_1138</name>
</gene>
<dbReference type="Gene3D" id="3.40.30.10">
    <property type="entry name" value="Glutaredoxin"/>
    <property type="match status" value="1"/>
</dbReference>
<dbReference type="SUPFAM" id="SSF52833">
    <property type="entry name" value="Thioredoxin-like"/>
    <property type="match status" value="1"/>
</dbReference>
<dbReference type="InterPro" id="IPR036249">
    <property type="entry name" value="Thioredoxin-like_sf"/>
</dbReference>
<name>A0A1H2EIH1_9PROT</name>
<evidence type="ECO:0000313" key="2">
    <source>
        <dbReference type="Proteomes" id="UP000182882"/>
    </source>
</evidence>
<keyword evidence="2" id="KW-1185">Reference proteome</keyword>